<reference evidence="3" key="1">
    <citation type="submission" date="2017-02" db="UniProtKB">
        <authorList>
            <consortium name="WormBaseParasite"/>
        </authorList>
    </citation>
    <scope>IDENTIFICATION</scope>
</reference>
<organism evidence="2 3">
    <name type="scientific">Ascaris lumbricoides</name>
    <name type="common">Giant roundworm</name>
    <dbReference type="NCBI Taxonomy" id="6252"/>
    <lineage>
        <taxon>Eukaryota</taxon>
        <taxon>Metazoa</taxon>
        <taxon>Ecdysozoa</taxon>
        <taxon>Nematoda</taxon>
        <taxon>Chromadorea</taxon>
        <taxon>Rhabditida</taxon>
        <taxon>Spirurina</taxon>
        <taxon>Ascaridomorpha</taxon>
        <taxon>Ascaridoidea</taxon>
        <taxon>Ascarididae</taxon>
        <taxon>Ascaris</taxon>
    </lineage>
</organism>
<proteinExistence type="predicted"/>
<name>A0A0M3IMI2_ASCLU</name>
<feature type="region of interest" description="Disordered" evidence="1">
    <location>
        <begin position="17"/>
        <end position="48"/>
    </location>
</feature>
<dbReference type="Proteomes" id="UP000036681">
    <property type="component" value="Unplaced"/>
</dbReference>
<evidence type="ECO:0000256" key="1">
    <source>
        <dbReference type="SAM" id="MobiDB-lite"/>
    </source>
</evidence>
<accession>A0A0M3IMI2</accession>
<feature type="compositionally biased region" description="Polar residues" evidence="1">
    <location>
        <begin position="17"/>
        <end position="46"/>
    </location>
</feature>
<evidence type="ECO:0000313" key="3">
    <source>
        <dbReference type="WBParaSite" id="ALUE_0001996001-mRNA-1"/>
    </source>
</evidence>
<dbReference type="AlphaFoldDB" id="A0A0M3IMI2"/>
<dbReference type="WBParaSite" id="ALUE_0001996001-mRNA-1">
    <property type="protein sequence ID" value="ALUE_0001996001-mRNA-1"/>
    <property type="gene ID" value="ALUE_0001996001"/>
</dbReference>
<protein>
    <submittedName>
        <fullName evidence="3">PDE4_UCR domain-containing protein</fullName>
    </submittedName>
</protein>
<evidence type="ECO:0000313" key="2">
    <source>
        <dbReference type="Proteomes" id="UP000036681"/>
    </source>
</evidence>
<keyword evidence="2" id="KW-1185">Reference proteome</keyword>
<sequence>MHPPVLNSMGAVLNEQCSSSSRDVTTARSPTHSLSHMQVTPTNSNHKICDVNSDRPSTLNLKREQATMFMVSPANAVPIYSSYTAIAPSSSSCDIDRMLDDMSIGEDLAASSESDKSFGGLSRSIRMKRSVSSLKGSNGQGCDIDLKTQCVVEARQSFISLSPQPGCSNKCALDLLKKVVMVTFYTCPLYVLLMSNISIHIQCLLFQI</sequence>